<accession>A0A2P5EAQ8</accession>
<dbReference type="OrthoDB" id="10401118at2759"/>
<sequence length="83" mass="9391">ISFSIRFSLTGASATSPAESPSCEGTYPRWIVSRIWSKIKPIRAPGNPIQVRRWIVVDGAAEEDERLVTEEVDEELDDERDRC</sequence>
<gene>
    <name evidence="1" type="ORF">TorRG33x02_215670</name>
</gene>
<proteinExistence type="predicted"/>
<dbReference type="Proteomes" id="UP000237000">
    <property type="component" value="Unassembled WGS sequence"/>
</dbReference>
<feature type="non-terminal residue" evidence="1">
    <location>
        <position position="1"/>
    </location>
</feature>
<organism evidence="1 2">
    <name type="scientific">Trema orientale</name>
    <name type="common">Charcoal tree</name>
    <name type="synonym">Celtis orientalis</name>
    <dbReference type="NCBI Taxonomy" id="63057"/>
    <lineage>
        <taxon>Eukaryota</taxon>
        <taxon>Viridiplantae</taxon>
        <taxon>Streptophyta</taxon>
        <taxon>Embryophyta</taxon>
        <taxon>Tracheophyta</taxon>
        <taxon>Spermatophyta</taxon>
        <taxon>Magnoliopsida</taxon>
        <taxon>eudicotyledons</taxon>
        <taxon>Gunneridae</taxon>
        <taxon>Pentapetalae</taxon>
        <taxon>rosids</taxon>
        <taxon>fabids</taxon>
        <taxon>Rosales</taxon>
        <taxon>Cannabaceae</taxon>
        <taxon>Trema</taxon>
    </lineage>
</organism>
<reference evidence="2" key="1">
    <citation type="submission" date="2016-06" db="EMBL/GenBank/DDBJ databases">
        <title>Parallel loss of symbiosis genes in relatives of nitrogen-fixing non-legume Parasponia.</title>
        <authorList>
            <person name="Van Velzen R."/>
            <person name="Holmer R."/>
            <person name="Bu F."/>
            <person name="Rutten L."/>
            <person name="Van Zeijl A."/>
            <person name="Liu W."/>
            <person name="Santuari L."/>
            <person name="Cao Q."/>
            <person name="Sharma T."/>
            <person name="Shen D."/>
            <person name="Roswanjaya Y."/>
            <person name="Wardhani T."/>
            <person name="Kalhor M.S."/>
            <person name="Jansen J."/>
            <person name="Van den Hoogen J."/>
            <person name="Gungor B."/>
            <person name="Hartog M."/>
            <person name="Hontelez J."/>
            <person name="Verver J."/>
            <person name="Yang W.-C."/>
            <person name="Schijlen E."/>
            <person name="Repin R."/>
            <person name="Schilthuizen M."/>
            <person name="Schranz E."/>
            <person name="Heidstra R."/>
            <person name="Miyata K."/>
            <person name="Fedorova E."/>
            <person name="Kohlen W."/>
            <person name="Bisseling T."/>
            <person name="Smit S."/>
            <person name="Geurts R."/>
        </authorList>
    </citation>
    <scope>NUCLEOTIDE SEQUENCE [LARGE SCALE GENOMIC DNA]</scope>
    <source>
        <strain evidence="2">cv. RG33-2</strain>
    </source>
</reference>
<dbReference type="InParanoid" id="A0A2P5EAQ8"/>
<name>A0A2P5EAQ8_TREOI</name>
<protein>
    <submittedName>
        <fullName evidence="1">Uncharacterized protein</fullName>
    </submittedName>
</protein>
<evidence type="ECO:0000313" key="1">
    <source>
        <dbReference type="EMBL" id="PON82638.1"/>
    </source>
</evidence>
<keyword evidence="2" id="KW-1185">Reference proteome</keyword>
<evidence type="ECO:0000313" key="2">
    <source>
        <dbReference type="Proteomes" id="UP000237000"/>
    </source>
</evidence>
<comment type="caution">
    <text evidence="1">The sequence shown here is derived from an EMBL/GenBank/DDBJ whole genome shotgun (WGS) entry which is preliminary data.</text>
</comment>
<dbReference type="EMBL" id="JXTC01000190">
    <property type="protein sequence ID" value="PON82638.1"/>
    <property type="molecule type" value="Genomic_DNA"/>
</dbReference>
<dbReference type="AlphaFoldDB" id="A0A2P5EAQ8"/>